<dbReference type="PROSITE" id="PS51029">
    <property type="entry name" value="MADF"/>
    <property type="match status" value="2"/>
</dbReference>
<evidence type="ECO:0000313" key="4">
    <source>
        <dbReference type="Proteomes" id="UP000091820"/>
    </source>
</evidence>
<dbReference type="SMART" id="SM00595">
    <property type="entry name" value="MADF"/>
    <property type="match status" value="2"/>
</dbReference>
<dbReference type="GO" id="GO:0005667">
    <property type="term" value="C:transcription regulator complex"/>
    <property type="evidence" value="ECO:0007669"/>
    <property type="project" value="TreeGrafter"/>
</dbReference>
<dbReference type="AlphaFoldDB" id="A0A1A9WMD4"/>
<name>A0A1A9WMD4_9MUSC</name>
<feature type="coiled-coil region" evidence="1">
    <location>
        <begin position="337"/>
        <end position="375"/>
    </location>
</feature>
<protein>
    <recommendedName>
        <fullName evidence="2">MADF domain-containing protein</fullName>
    </recommendedName>
</protein>
<keyword evidence="4" id="KW-1185">Reference proteome</keyword>
<reference evidence="4" key="1">
    <citation type="submission" date="2014-03" db="EMBL/GenBank/DDBJ databases">
        <authorList>
            <person name="Aksoy S."/>
            <person name="Warren W."/>
            <person name="Wilson R.K."/>
        </authorList>
    </citation>
    <scope>NUCLEOTIDE SEQUENCE [LARGE SCALE GENOMIC DNA]</scope>
    <source>
        <strain evidence="4">IAEA</strain>
    </source>
</reference>
<dbReference type="STRING" id="37001.A0A1A9WMD4"/>
<dbReference type="Proteomes" id="UP000091820">
    <property type="component" value="Unassembled WGS sequence"/>
</dbReference>
<dbReference type="EnsemblMetazoa" id="GBRI024906-RA">
    <property type="protein sequence ID" value="GBRI024906-PA"/>
    <property type="gene ID" value="GBRI024906"/>
</dbReference>
<evidence type="ECO:0000313" key="3">
    <source>
        <dbReference type="EnsemblMetazoa" id="GBRI024906-PA"/>
    </source>
</evidence>
<organism evidence="3 4">
    <name type="scientific">Glossina brevipalpis</name>
    <dbReference type="NCBI Taxonomy" id="37001"/>
    <lineage>
        <taxon>Eukaryota</taxon>
        <taxon>Metazoa</taxon>
        <taxon>Ecdysozoa</taxon>
        <taxon>Arthropoda</taxon>
        <taxon>Hexapoda</taxon>
        <taxon>Insecta</taxon>
        <taxon>Pterygota</taxon>
        <taxon>Neoptera</taxon>
        <taxon>Endopterygota</taxon>
        <taxon>Diptera</taxon>
        <taxon>Brachycera</taxon>
        <taxon>Muscomorpha</taxon>
        <taxon>Hippoboscoidea</taxon>
        <taxon>Glossinidae</taxon>
        <taxon>Glossina</taxon>
    </lineage>
</organism>
<feature type="domain" description="MADF" evidence="2">
    <location>
        <begin position="9"/>
        <end position="95"/>
    </location>
</feature>
<dbReference type="PANTHER" id="PTHR12243:SF69">
    <property type="entry name" value="SI:CH73-59F11.3"/>
    <property type="match status" value="1"/>
</dbReference>
<keyword evidence="1" id="KW-0175">Coiled coil</keyword>
<sequence>MPSNYDDVDLIRLVETYPVLYAKYQGRGQKIASVKDRAWRKVSQTLKKSERACITRWKSIRDRFGKELRRVQENPQESTNWELFPYLLFLKDHYKQGCANIESIECIKYEPKARKRKSTRLAEEFSDDDQYNELTTDDVEQRQLIALVKEHNVLYDRCKVRDSKNLAAKNEAWHAISDALGVSEEFCYTKWKKLRDRFSREYRQHQLNPEKEVRWIYFQDLMFLESHYRKGKPLPLAQIKRKTISIETSPPNDTWDPELSGAAHEYTEEENQLITEVPDSELKDVPDKSIDEFSSTNSKGDQRMQTNNVMQIEYLNDNQPASSINDTTATTTCLHNENDAEEKLSNLISNMESVVKQSQECLKSLQLQKQHYKQEFLEQNQIQTIWQADVMRKIDTLLTGLSLEQRENAERKILQFLCECQIRTLNNENIEDVVPVQI</sequence>
<dbReference type="GO" id="GO:0006357">
    <property type="term" value="P:regulation of transcription by RNA polymerase II"/>
    <property type="evidence" value="ECO:0007669"/>
    <property type="project" value="TreeGrafter"/>
</dbReference>
<evidence type="ECO:0000256" key="1">
    <source>
        <dbReference type="SAM" id="Coils"/>
    </source>
</evidence>
<evidence type="ECO:0000259" key="2">
    <source>
        <dbReference type="PROSITE" id="PS51029"/>
    </source>
</evidence>
<proteinExistence type="predicted"/>
<dbReference type="PANTHER" id="PTHR12243">
    <property type="entry name" value="MADF DOMAIN TRANSCRIPTION FACTOR"/>
    <property type="match status" value="1"/>
</dbReference>
<dbReference type="InterPro" id="IPR006578">
    <property type="entry name" value="MADF-dom"/>
</dbReference>
<reference evidence="3" key="2">
    <citation type="submission" date="2020-05" db="UniProtKB">
        <authorList>
            <consortium name="EnsemblMetazoa"/>
        </authorList>
    </citation>
    <scope>IDENTIFICATION</scope>
    <source>
        <strain evidence="3">IAEA</strain>
    </source>
</reference>
<feature type="domain" description="MADF" evidence="2">
    <location>
        <begin position="143"/>
        <end position="229"/>
    </location>
</feature>
<dbReference type="VEuPathDB" id="VectorBase:GBRI024906"/>
<accession>A0A1A9WMD4</accession>
<dbReference type="GO" id="GO:0005634">
    <property type="term" value="C:nucleus"/>
    <property type="evidence" value="ECO:0007669"/>
    <property type="project" value="TreeGrafter"/>
</dbReference>
<dbReference type="InterPro" id="IPR039353">
    <property type="entry name" value="TF_Adf1"/>
</dbReference>
<dbReference type="Pfam" id="PF10545">
    <property type="entry name" value="MADF_DNA_bdg"/>
    <property type="match status" value="2"/>
</dbReference>